<dbReference type="GO" id="GO:0015920">
    <property type="term" value="P:lipopolysaccharide transport"/>
    <property type="evidence" value="ECO:0007669"/>
    <property type="project" value="TreeGrafter"/>
</dbReference>
<dbReference type="HOGENOM" id="CLU_063408_0_0_0"/>
<evidence type="ECO:0000256" key="4">
    <source>
        <dbReference type="ARBA" id="ARBA00022989"/>
    </source>
</evidence>
<dbReference type="PANTHER" id="PTHR33529">
    <property type="entry name" value="SLR0882 PROTEIN-RELATED"/>
    <property type="match status" value="1"/>
</dbReference>
<evidence type="ECO:0000313" key="8">
    <source>
        <dbReference type="Proteomes" id="UP000002431"/>
    </source>
</evidence>
<accession>Q1J2D3</accession>
<feature type="transmembrane region" description="Helical" evidence="6">
    <location>
        <begin position="104"/>
        <end position="126"/>
    </location>
</feature>
<reference evidence="7" key="1">
    <citation type="submission" date="2006-04" db="EMBL/GenBank/DDBJ databases">
        <title>Complete sequence of chromosome of Deinococcus geothermalis DSM 11300.</title>
        <authorList>
            <consortium name="US DOE Joint Genome Institute"/>
            <person name="Copeland A."/>
            <person name="Lucas S."/>
            <person name="Lapidus A."/>
            <person name="Barry K."/>
            <person name="Detter J.C."/>
            <person name="Glavina del Rio T."/>
            <person name="Hammon N."/>
            <person name="Israni S."/>
            <person name="Dalin E."/>
            <person name="Tice H."/>
            <person name="Pitluck S."/>
            <person name="Brettin T."/>
            <person name="Bruce D."/>
            <person name="Han C."/>
            <person name="Tapia R."/>
            <person name="Saunders E."/>
            <person name="Gilna P."/>
            <person name="Schmutz J."/>
            <person name="Larimer F."/>
            <person name="Land M."/>
            <person name="Hauser L."/>
            <person name="Kyrpides N."/>
            <person name="Kim E."/>
            <person name="Daly M.J."/>
            <person name="Fredrickson J.K."/>
            <person name="Makarova K.S."/>
            <person name="Gaidamakova E.K."/>
            <person name="Zhai M."/>
            <person name="Richardson P."/>
        </authorList>
    </citation>
    <scope>NUCLEOTIDE SEQUENCE</scope>
    <source>
        <strain evidence="7">DSM 11300</strain>
    </source>
</reference>
<evidence type="ECO:0000256" key="6">
    <source>
        <dbReference type="SAM" id="Phobius"/>
    </source>
</evidence>
<dbReference type="Proteomes" id="UP000002431">
    <property type="component" value="Chromosome"/>
</dbReference>
<protein>
    <submittedName>
        <fullName evidence="7">Permease YjgP/YjgQ</fullName>
    </submittedName>
</protein>
<dbReference type="KEGG" id="dge:Dgeo_0048"/>
<evidence type="ECO:0000256" key="1">
    <source>
        <dbReference type="ARBA" id="ARBA00004651"/>
    </source>
</evidence>
<sequence>MPRVPFTLTRSVLREVLRWYAAGVALFLILQLTDALSTTVGVLLLYHATPLEALSVFGAIAPDKLNRSLVLAVPFAVLLTFGRLQGDSELKAMFAAGVSPLRLVWPLAVPFVLVGVLAFVNTGYVVPGGLARWDRAWYTIYGTVPPAPSQDNYTFAPPGALFYAGRVRNGAESGVAQLDGVLIERGGETVTAQSGIWDTQARTWTVSDAWITRPGQDPRQVAGPLVFPQTDTLRPPQPPAAQVSTPVLRARLAADEYATPEQRRVDEHQLATRYADPCTPIVFALVAGVVGLLLRNRAGAFAATLLVILVFYVLWTTAPQLARVGALPPTLAAWLPNIVFFLVAAALAWRLR</sequence>
<dbReference type="PANTHER" id="PTHR33529:SF6">
    <property type="entry name" value="YJGP_YJGQ FAMILY PERMEASE"/>
    <property type="match status" value="1"/>
</dbReference>
<feature type="transmembrane region" description="Helical" evidence="6">
    <location>
        <begin position="67"/>
        <end position="84"/>
    </location>
</feature>
<evidence type="ECO:0000256" key="5">
    <source>
        <dbReference type="ARBA" id="ARBA00023136"/>
    </source>
</evidence>
<feature type="transmembrane region" description="Helical" evidence="6">
    <location>
        <begin position="330"/>
        <end position="349"/>
    </location>
</feature>
<name>Q1J2D3_DEIGD</name>
<comment type="subcellular location">
    <subcellularLocation>
        <location evidence="1">Cell membrane</location>
        <topology evidence="1">Multi-pass membrane protein</topology>
    </subcellularLocation>
</comment>
<dbReference type="AlphaFoldDB" id="Q1J2D3"/>
<dbReference type="GO" id="GO:0043190">
    <property type="term" value="C:ATP-binding cassette (ABC) transporter complex"/>
    <property type="evidence" value="ECO:0007669"/>
    <property type="project" value="TreeGrafter"/>
</dbReference>
<evidence type="ECO:0000313" key="7">
    <source>
        <dbReference type="EMBL" id="ABF44351.1"/>
    </source>
</evidence>
<organism evidence="7 8">
    <name type="scientific">Deinococcus geothermalis (strain DSM 11300 / CIP 105573 / AG-3a)</name>
    <dbReference type="NCBI Taxonomy" id="319795"/>
    <lineage>
        <taxon>Bacteria</taxon>
        <taxon>Thermotogati</taxon>
        <taxon>Deinococcota</taxon>
        <taxon>Deinococci</taxon>
        <taxon>Deinococcales</taxon>
        <taxon>Deinococcaceae</taxon>
        <taxon>Deinococcus</taxon>
    </lineage>
</organism>
<keyword evidence="5 6" id="KW-0472">Membrane</keyword>
<dbReference type="InterPro" id="IPR005495">
    <property type="entry name" value="LptG/LptF_permease"/>
</dbReference>
<dbReference type="eggNOG" id="COG0795">
    <property type="taxonomic scope" value="Bacteria"/>
</dbReference>
<keyword evidence="4 6" id="KW-1133">Transmembrane helix</keyword>
<dbReference type="Pfam" id="PF03739">
    <property type="entry name" value="LptF_LptG"/>
    <property type="match status" value="1"/>
</dbReference>
<dbReference type="STRING" id="319795.Dgeo_0048"/>
<keyword evidence="8" id="KW-1185">Reference proteome</keyword>
<feature type="transmembrane region" description="Helical" evidence="6">
    <location>
        <begin position="20"/>
        <end position="46"/>
    </location>
</feature>
<dbReference type="EMBL" id="CP000359">
    <property type="protein sequence ID" value="ABF44351.1"/>
    <property type="molecule type" value="Genomic_DNA"/>
</dbReference>
<feature type="transmembrane region" description="Helical" evidence="6">
    <location>
        <begin position="300"/>
        <end position="318"/>
    </location>
</feature>
<keyword evidence="3 6" id="KW-0812">Transmembrane</keyword>
<keyword evidence="2" id="KW-1003">Cell membrane</keyword>
<evidence type="ECO:0000256" key="3">
    <source>
        <dbReference type="ARBA" id="ARBA00022692"/>
    </source>
</evidence>
<dbReference type="RefSeq" id="WP_011529198.1">
    <property type="nucleotide sequence ID" value="NC_008025.1"/>
</dbReference>
<proteinExistence type="predicted"/>
<evidence type="ECO:0000256" key="2">
    <source>
        <dbReference type="ARBA" id="ARBA00022475"/>
    </source>
</evidence>
<gene>
    <name evidence="7" type="ordered locus">Dgeo_0048</name>
</gene>